<keyword evidence="16" id="KW-0175">Coiled coil</keyword>
<dbReference type="PANTHER" id="PTHR45797:SF1">
    <property type="entry name" value="HELICASE ARIP4"/>
    <property type="match status" value="1"/>
</dbReference>
<feature type="compositionally biased region" description="Basic and acidic residues" evidence="17">
    <location>
        <begin position="1411"/>
        <end position="1421"/>
    </location>
</feature>
<dbReference type="GO" id="GO:0016887">
    <property type="term" value="F:ATP hydrolysis activity"/>
    <property type="evidence" value="ECO:0007669"/>
    <property type="project" value="InterPro"/>
</dbReference>
<comment type="similarity">
    <text evidence="3">Belongs to the SNF2/RAD54 helicase family.</text>
</comment>
<comment type="subcellular location">
    <subcellularLocation>
        <location evidence="2">Chromosome</location>
        <location evidence="2">Telomere</location>
    </subcellularLocation>
    <subcellularLocation>
        <location evidence="1">Nucleus</location>
    </subcellularLocation>
</comment>
<evidence type="ECO:0000256" key="15">
    <source>
        <dbReference type="ARBA" id="ARBA00031106"/>
    </source>
</evidence>
<evidence type="ECO:0000256" key="16">
    <source>
        <dbReference type="SAM" id="Coils"/>
    </source>
</evidence>
<evidence type="ECO:0000256" key="12">
    <source>
        <dbReference type="ARBA" id="ARBA00022895"/>
    </source>
</evidence>
<comment type="caution">
    <text evidence="21">The sequence shown here is derived from an EMBL/GenBank/DDBJ whole genome shotgun (WGS) entry which is preliminary data.</text>
</comment>
<evidence type="ECO:0000313" key="21">
    <source>
        <dbReference type="EMBL" id="PWZ56435.1"/>
    </source>
</evidence>
<dbReference type="GO" id="GO:0008270">
    <property type="term" value="F:zinc ion binding"/>
    <property type="evidence" value="ECO:0007669"/>
    <property type="project" value="UniProtKB-KW"/>
</dbReference>
<feature type="compositionally biased region" description="Basic and acidic residues" evidence="17">
    <location>
        <begin position="1669"/>
        <end position="1681"/>
    </location>
</feature>
<dbReference type="GO" id="GO:0005634">
    <property type="term" value="C:nucleus"/>
    <property type="evidence" value="ECO:0007669"/>
    <property type="project" value="UniProtKB-SubCell"/>
</dbReference>
<evidence type="ECO:0000259" key="18">
    <source>
        <dbReference type="PROSITE" id="PS51192"/>
    </source>
</evidence>
<dbReference type="GO" id="GO:0005524">
    <property type="term" value="F:ATP binding"/>
    <property type="evidence" value="ECO:0007669"/>
    <property type="project" value="UniProtKB-KW"/>
</dbReference>
<keyword evidence="7" id="KW-0863">Zinc-finger</keyword>
<dbReference type="GO" id="GO:0003677">
    <property type="term" value="F:DNA binding"/>
    <property type="evidence" value="ECO:0007669"/>
    <property type="project" value="UniProtKB-KW"/>
</dbReference>
<sequence length="1759" mass="199403">MSQRGETGSGDRRPHRRRPRDQGVHRCHCRHPPRPHAWESASRRRHAIRFNRLRQPLHAAGGGEMKWGLAAVMASTTTVARDFSGDKCRRSEETAGYKDLQLQLPSKTDLQPPATLMAVMPSRETDNIAEHGHNAAKHVASLISVDTPKVGPDIQQHTTKKRSARRVNPRVAEKEIVVVLSFASVALVESSVAVVDHLTFLVSHLPPLQNLTAASSSSLQDPIMEEGARTEEVPVQRCALPNAPDTVFISINGCIQHWFKALLLALQKIKVSCQSILGFDFSDDNEDRQESDEPPSVYIFINSSMCHLASIEKYVENFATFVPVLLFNLELDTFQYVSYIPNHCLFMRQWLMQFTIQFYRGLMGFPQKMESAQPNGQRVDIIIIDSQSDENKIGVETSIRESSLKEHKEPPRTTVDNNVNEETSTTDDDSEANSYEFFVRESDNEQASASEEGTEVPLTEEEVEELVVEFLEVESKAAQAQESLEKESLDKIETEVRLELSERLQGDELESAVSTEMEQFQMQWENELDDLEIRSSILLEQLDAAGIELPRLYKTIESQVPNVCQTEAWKSRTHWAGSQVPEEATQSIKKADEYLQSCRPVRRKHGRLLEEGASGFLAGKVPVGDDDSVKCHEKSWSSFNELIKSKESAENTFGSSNWASVYLASTPQEAAALGLQFPGVDEVEEISEVDGVFDDIKGVDEVELSEEQRRKYRKVREEDDAKIMKCLQRRLKGKRMRDWCKENFGLVSSCDEKPPLPENGVLGAKSDCPSSKKLKTDENKVSIEILKHTCEDDDNEKRLKTVIVESDDDMQIDSKQALQKDGEGSSTEFEKVVDIIDLDLFPSPKLPNKSLHKTFKCTICSEMLNASDVHRHPVLDVVVCGSCRFLVIEKNRLEDPVSGSYCTWCAQSELIQSCSSCKLLFCTNCLSRNLGEECLSEAKATGWQCCCCVPSQLELLISECDKALSGVESSDSETSNAELSGSENNGPVSKQKMKKSIRRIMDDTELGEETKRKIAMEKARQDHLKSMQEQSATKLRSKNVGNPFETPLEICLQDAGDGHVVNLAREEDEEPVRIPSSMSSKLKPHQVEGIRFMWENVIQSVKKVKSRDKGLGCILAHNMGLGKTFQVITFLYTVMRCAQLGLRTALVVTPVNVLHNWRKEFSKWRPAELKPLRVFMLEDVARVKRPDLLTKWRVKGGVLLIGYSSFRNLSLGKHVKDKNSANEITYALQCGPDILVCDEAHMIKNRRADITQALKQMVDFVREGFLGSTHEFRNRFQNPIENGQHTNSTSDDVKIMNQRSHILFEQLKGFVQRKSMNVVKNDLPPKKVFVITVKLSQLQRKLYKRFLDVHGFSSSGYSEKSHRSFFAKYQTLSQMAKEQRGNLRREDAVENFMMDESSSDDNVENYLPNGEKQKDKADQQSKKSNIIMNEESNWWEELLDENTYMKADYSGKMTLLLDILSKSSELGDKVLVFSQSLTTLDLVEFYLAKLQINGKEGKHWKRGKDWYRLDGSTPSSDRQNLVEMFNDLENTRVKCTLISTRAGSLGINLHAANRVVLLDGSWNPTHDLQAIYRTKPVYAYRLMAHQTMEEKIYKRQVTKEGLAARVVDRQQVSRTISKEEMLHLFEFGEEELMEQNENGYHEHEALLQENEEEKLTKEEQDLALSEWESLRKAASDPERKSSMSAVPTYPNPVRPLKPASRSRQLQQPKANSNNQKKCTNLTHLLTLRSHGTKAGCTTTCNECGQEISWETLNRDGRSR</sequence>
<dbReference type="PROSITE" id="PS51194">
    <property type="entry name" value="HELICASE_CTER"/>
    <property type="match status" value="1"/>
</dbReference>
<feature type="region of interest" description="Disordered" evidence="17">
    <location>
        <begin position="1394"/>
        <end position="1423"/>
    </location>
</feature>
<feature type="region of interest" description="Disordered" evidence="17">
    <location>
        <begin position="971"/>
        <end position="999"/>
    </location>
</feature>
<gene>
    <name evidence="21" type="primary">ATRX</name>
    <name evidence="21" type="ORF">Zm00014a_041641</name>
</gene>
<feature type="domain" description="Helicase ATP-binding" evidence="18">
    <location>
        <begin position="1104"/>
        <end position="1269"/>
    </location>
</feature>
<dbReference type="InterPro" id="IPR025766">
    <property type="entry name" value="ADD"/>
</dbReference>
<dbReference type="Pfam" id="PF00176">
    <property type="entry name" value="SNF2-rel_dom"/>
    <property type="match status" value="1"/>
</dbReference>
<feature type="coiled-coil region" evidence="16">
    <location>
        <begin position="1633"/>
        <end position="1660"/>
    </location>
</feature>
<dbReference type="EMBL" id="NCVQ01000001">
    <property type="protein sequence ID" value="PWZ56435.1"/>
    <property type="molecule type" value="Genomic_DNA"/>
</dbReference>
<dbReference type="Gene3D" id="3.40.50.300">
    <property type="entry name" value="P-loop containing nucleotide triphosphate hydrolases"/>
    <property type="match status" value="1"/>
</dbReference>
<dbReference type="InterPro" id="IPR000330">
    <property type="entry name" value="SNF2_N"/>
</dbReference>
<keyword evidence="13" id="KW-0238">DNA-binding</keyword>
<keyword evidence="9" id="KW-0347">Helicase</keyword>
<evidence type="ECO:0000256" key="1">
    <source>
        <dbReference type="ARBA" id="ARBA00004123"/>
    </source>
</evidence>
<dbReference type="GO" id="GO:0004386">
    <property type="term" value="F:helicase activity"/>
    <property type="evidence" value="ECO:0007669"/>
    <property type="project" value="UniProtKB-KW"/>
</dbReference>
<dbReference type="Proteomes" id="UP000251960">
    <property type="component" value="Chromosome 1"/>
</dbReference>
<dbReference type="InterPro" id="IPR044574">
    <property type="entry name" value="ARIP4-like"/>
</dbReference>
<evidence type="ECO:0000256" key="2">
    <source>
        <dbReference type="ARBA" id="ARBA00004574"/>
    </source>
</evidence>
<dbReference type="InterPro" id="IPR014001">
    <property type="entry name" value="Helicase_ATP-bd"/>
</dbReference>
<evidence type="ECO:0000256" key="13">
    <source>
        <dbReference type="ARBA" id="ARBA00023125"/>
    </source>
</evidence>
<dbReference type="InterPro" id="IPR027417">
    <property type="entry name" value="P-loop_NTPase"/>
</dbReference>
<dbReference type="GO" id="GO:0000781">
    <property type="term" value="C:chromosome, telomeric region"/>
    <property type="evidence" value="ECO:0007669"/>
    <property type="project" value="UniProtKB-SubCell"/>
</dbReference>
<evidence type="ECO:0000256" key="5">
    <source>
        <dbReference type="ARBA" id="ARBA00022723"/>
    </source>
</evidence>
<dbReference type="InterPro" id="IPR001650">
    <property type="entry name" value="Helicase_C-like"/>
</dbReference>
<dbReference type="PROSITE" id="PS51533">
    <property type="entry name" value="ADD"/>
    <property type="match status" value="1"/>
</dbReference>
<feature type="compositionally biased region" description="Basic residues" evidence="17">
    <location>
        <begin position="13"/>
        <end position="34"/>
    </location>
</feature>
<dbReference type="PROSITE" id="PS51192">
    <property type="entry name" value="HELICASE_ATP_BIND_1"/>
    <property type="match status" value="1"/>
</dbReference>
<dbReference type="PANTHER" id="PTHR45797">
    <property type="entry name" value="RAD54-LIKE"/>
    <property type="match status" value="1"/>
</dbReference>
<proteinExistence type="inferred from homology"/>
<keyword evidence="4" id="KW-0158">Chromosome</keyword>
<keyword evidence="5" id="KW-0479">Metal-binding</keyword>
<feature type="compositionally biased region" description="Basic and acidic residues" evidence="17">
    <location>
        <begin position="398"/>
        <end position="411"/>
    </location>
</feature>
<feature type="region of interest" description="Disordered" evidence="17">
    <location>
        <begin position="1"/>
        <end position="43"/>
    </location>
</feature>
<dbReference type="CDD" id="cd18793">
    <property type="entry name" value="SF2_C_SNF"/>
    <property type="match status" value="1"/>
</dbReference>
<feature type="compositionally biased region" description="Polar residues" evidence="17">
    <location>
        <begin position="971"/>
        <end position="988"/>
    </location>
</feature>
<evidence type="ECO:0000256" key="17">
    <source>
        <dbReference type="SAM" id="MobiDB-lite"/>
    </source>
</evidence>
<evidence type="ECO:0000256" key="14">
    <source>
        <dbReference type="ARBA" id="ARBA00023242"/>
    </source>
</evidence>
<evidence type="ECO:0000256" key="4">
    <source>
        <dbReference type="ARBA" id="ARBA00022454"/>
    </source>
</evidence>
<protein>
    <recommendedName>
        <fullName evidence="15">ATP-dependent helicase ATRX</fullName>
    </recommendedName>
</protein>
<keyword evidence="14" id="KW-0539">Nucleus</keyword>
<evidence type="ECO:0000256" key="8">
    <source>
        <dbReference type="ARBA" id="ARBA00022801"/>
    </source>
</evidence>
<organism evidence="21">
    <name type="scientific">Zea mays</name>
    <name type="common">Maize</name>
    <dbReference type="NCBI Taxonomy" id="4577"/>
    <lineage>
        <taxon>Eukaryota</taxon>
        <taxon>Viridiplantae</taxon>
        <taxon>Streptophyta</taxon>
        <taxon>Embryophyta</taxon>
        <taxon>Tracheophyta</taxon>
        <taxon>Spermatophyta</taxon>
        <taxon>Magnoliopsida</taxon>
        <taxon>Liliopsida</taxon>
        <taxon>Poales</taxon>
        <taxon>Poaceae</taxon>
        <taxon>PACMAD clade</taxon>
        <taxon>Panicoideae</taxon>
        <taxon>Andropogonodae</taxon>
        <taxon>Andropogoneae</taxon>
        <taxon>Tripsacinae</taxon>
        <taxon>Zea</taxon>
    </lineage>
</organism>
<evidence type="ECO:0000256" key="9">
    <source>
        <dbReference type="ARBA" id="ARBA00022806"/>
    </source>
</evidence>
<feature type="domain" description="PHD-type" evidence="20">
    <location>
        <begin position="845"/>
        <end position="976"/>
    </location>
</feature>
<keyword evidence="10" id="KW-0862">Zinc</keyword>
<evidence type="ECO:0000256" key="11">
    <source>
        <dbReference type="ARBA" id="ARBA00022840"/>
    </source>
</evidence>
<dbReference type="SMART" id="SM00490">
    <property type="entry name" value="HELICc"/>
    <property type="match status" value="1"/>
</dbReference>
<feature type="region of interest" description="Disordered" evidence="17">
    <location>
        <begin position="1669"/>
        <end position="1717"/>
    </location>
</feature>
<dbReference type="CDD" id="cd11726">
    <property type="entry name" value="ADDz_ATRX"/>
    <property type="match status" value="1"/>
</dbReference>
<dbReference type="SMART" id="SM00487">
    <property type="entry name" value="DEXDc"/>
    <property type="match status" value="1"/>
</dbReference>
<keyword evidence="6" id="KW-0547">Nucleotide-binding</keyword>
<feature type="compositionally biased region" description="Polar residues" evidence="17">
    <location>
        <begin position="414"/>
        <end position="423"/>
    </location>
</feature>
<name>A0A317YCR4_MAIZE</name>
<evidence type="ECO:0000256" key="6">
    <source>
        <dbReference type="ARBA" id="ARBA00022741"/>
    </source>
</evidence>
<dbReference type="ExpressionAtlas" id="A0A317YCR4">
    <property type="expression patterns" value="baseline and differential"/>
</dbReference>
<feature type="region of interest" description="Disordered" evidence="17">
    <location>
        <begin position="398"/>
        <end position="433"/>
    </location>
</feature>
<evidence type="ECO:0000256" key="3">
    <source>
        <dbReference type="ARBA" id="ARBA00007025"/>
    </source>
</evidence>
<dbReference type="Pfam" id="PF00271">
    <property type="entry name" value="Helicase_C"/>
    <property type="match status" value="1"/>
</dbReference>
<dbReference type="SUPFAM" id="SSF52540">
    <property type="entry name" value="P-loop containing nucleoside triphosphate hydrolases"/>
    <property type="match status" value="2"/>
</dbReference>
<keyword evidence="11" id="KW-0067">ATP-binding</keyword>
<keyword evidence="12" id="KW-0779">Telomere</keyword>
<feature type="region of interest" description="Disordered" evidence="17">
    <location>
        <begin position="441"/>
        <end position="460"/>
    </location>
</feature>
<evidence type="ECO:0000256" key="7">
    <source>
        <dbReference type="ARBA" id="ARBA00022771"/>
    </source>
</evidence>
<evidence type="ECO:0000256" key="10">
    <source>
        <dbReference type="ARBA" id="ARBA00022833"/>
    </source>
</evidence>
<evidence type="ECO:0000259" key="19">
    <source>
        <dbReference type="PROSITE" id="PS51194"/>
    </source>
</evidence>
<dbReference type="InterPro" id="IPR038718">
    <property type="entry name" value="SNF2-like_sf"/>
</dbReference>
<feature type="domain" description="Helicase C-terminal" evidence="19">
    <location>
        <begin position="1455"/>
        <end position="1620"/>
    </location>
</feature>
<evidence type="ECO:0000259" key="20">
    <source>
        <dbReference type="PROSITE" id="PS51533"/>
    </source>
</evidence>
<keyword evidence="8" id="KW-0378">Hydrolase</keyword>
<accession>A0A317YCR4</accession>
<reference evidence="21" key="1">
    <citation type="journal article" date="2018" name="Nat. Genet.">
        <title>Extensive intraspecific gene order and gene structural variations between Mo17 and other maize genomes.</title>
        <authorList>
            <person name="Sun S."/>
            <person name="Zhou Y."/>
            <person name="Chen J."/>
            <person name="Shi J."/>
            <person name="Zhao H."/>
            <person name="Zhao H."/>
            <person name="Song W."/>
            <person name="Zhang M."/>
            <person name="Cui Y."/>
            <person name="Dong X."/>
            <person name="Liu H."/>
            <person name="Ma X."/>
            <person name="Jiao Y."/>
            <person name="Wang B."/>
            <person name="Wei X."/>
            <person name="Stein J.C."/>
            <person name="Glaubitz J.C."/>
            <person name="Lu F."/>
            <person name="Yu G."/>
            <person name="Liang C."/>
            <person name="Fengler K."/>
            <person name="Li B."/>
            <person name="Rafalski A."/>
            <person name="Schnable P.S."/>
            <person name="Ware D.H."/>
            <person name="Buckler E.S."/>
            <person name="Lai J."/>
        </authorList>
    </citation>
    <scope>NUCLEOTIDE SEQUENCE [LARGE SCALE GENOMIC DNA]</scope>
    <source>
        <tissue evidence="21">Seedling</tissue>
    </source>
</reference>
<feature type="compositionally biased region" description="Polar residues" evidence="17">
    <location>
        <begin position="1701"/>
        <end position="1717"/>
    </location>
</feature>
<dbReference type="InterPro" id="IPR049730">
    <property type="entry name" value="SNF2/RAD54-like_C"/>
</dbReference>
<dbReference type="Gene3D" id="3.40.50.10810">
    <property type="entry name" value="Tandem AAA-ATPase domain"/>
    <property type="match status" value="2"/>
</dbReference>